<keyword evidence="1" id="KW-1133">Transmembrane helix</keyword>
<dbReference type="InterPro" id="IPR011460">
    <property type="entry name" value="Lcl_C"/>
</dbReference>
<dbReference type="Pfam" id="PF07603">
    <property type="entry name" value="Lcl_C"/>
    <property type="match status" value="1"/>
</dbReference>
<feature type="domain" description="Lcl C-terminal" evidence="2">
    <location>
        <begin position="59"/>
        <end position="184"/>
    </location>
</feature>
<reference evidence="3" key="1">
    <citation type="journal article" date="2010" name="ISME J.">
        <title>Metagenome of the Mediterranean deep chlorophyll maximum studied by direct and fosmid library 454 pyrosequencing.</title>
        <authorList>
            <person name="Ghai R."/>
            <person name="Martin-Cuadrado A.B."/>
            <person name="Molto A.G."/>
            <person name="Heredia I.G."/>
            <person name="Cabrera R."/>
            <person name="Martin J."/>
            <person name="Verdu M."/>
            <person name="Deschamps P."/>
            <person name="Moreira D."/>
            <person name="Lopez-Garcia P."/>
            <person name="Mira A."/>
            <person name="Rodriguez-Valera F."/>
        </authorList>
    </citation>
    <scope>NUCLEOTIDE SEQUENCE</scope>
</reference>
<organism evidence="3">
    <name type="scientific">uncultured organism MedDCM-OCT-S09-C206</name>
    <dbReference type="NCBI Taxonomy" id="743646"/>
    <lineage>
        <taxon>unclassified sequences</taxon>
        <taxon>environmental samples</taxon>
    </lineage>
</organism>
<feature type="transmembrane region" description="Helical" evidence="1">
    <location>
        <begin position="35"/>
        <end position="54"/>
    </location>
</feature>
<proteinExistence type="predicted"/>
<accession>D6PKZ8</accession>
<dbReference type="EMBL" id="GU943136">
    <property type="protein sequence ID" value="ADD96399.1"/>
    <property type="molecule type" value="Genomic_DNA"/>
</dbReference>
<evidence type="ECO:0000259" key="2">
    <source>
        <dbReference type="Pfam" id="PF07603"/>
    </source>
</evidence>
<name>D6PKZ8_9ZZZZ</name>
<keyword evidence="1" id="KW-0812">Transmembrane</keyword>
<keyword evidence="1" id="KW-0472">Membrane</keyword>
<evidence type="ECO:0000313" key="3">
    <source>
        <dbReference type="EMBL" id="ADD96399.1"/>
    </source>
</evidence>
<dbReference type="AlphaFoldDB" id="D6PKZ8"/>
<protein>
    <recommendedName>
        <fullName evidence="2">Lcl C-terminal domain-containing protein</fullName>
    </recommendedName>
</protein>
<sequence length="187" mass="22243">MYTRIVPFKKNKAGFMAHILHFSIKRGTIKMISRLFYYMLVYFLWITSCTAQFFDDGLTVRDVKNGVNWLRCTVGQTWNYDTEKCDGEIVKLNHTEIEEARKQASEQLGGTWRLPTLDELESLVCKKCEKPKINEKYFPGISPEAYWTQTKNRFNSRMYWTVNFMTGYNYSRFFSYQQLPVLLVQDR</sequence>
<evidence type="ECO:0000256" key="1">
    <source>
        <dbReference type="SAM" id="Phobius"/>
    </source>
</evidence>